<dbReference type="PANTHER" id="PTHR14132">
    <property type="entry name" value="SODIUM/POTASSIUM-TRANSPORTING ATPASE SUBUNIT GAMMA"/>
    <property type="match status" value="1"/>
</dbReference>
<evidence type="ECO:0000256" key="1">
    <source>
        <dbReference type="ARBA" id="ARBA00004183"/>
    </source>
</evidence>
<keyword evidence="4" id="KW-0633">Potassium transport</keyword>
<evidence type="ECO:0000256" key="11">
    <source>
        <dbReference type="ARBA" id="ARBA00023136"/>
    </source>
</evidence>
<dbReference type="FunFam" id="1.20.5.780:FF:000004">
    <property type="entry name" value="FXYD domain-containing ion transport regulator"/>
    <property type="match status" value="1"/>
</dbReference>
<organism evidence="16 17">
    <name type="scientific">Sus scrofa</name>
    <name type="common">Pig</name>
    <dbReference type="NCBI Taxonomy" id="9823"/>
    <lineage>
        <taxon>Eukaryota</taxon>
        <taxon>Metazoa</taxon>
        <taxon>Chordata</taxon>
        <taxon>Craniata</taxon>
        <taxon>Vertebrata</taxon>
        <taxon>Euteleostomi</taxon>
        <taxon>Mammalia</taxon>
        <taxon>Eutheria</taxon>
        <taxon>Laurasiatheria</taxon>
        <taxon>Artiodactyla</taxon>
        <taxon>Suina</taxon>
        <taxon>Suidae</taxon>
        <taxon>Sus</taxon>
    </lineage>
</organism>
<feature type="transmembrane region" description="Helical" evidence="15">
    <location>
        <begin position="185"/>
        <end position="203"/>
    </location>
</feature>
<dbReference type="PANTHER" id="PTHR14132:SF3">
    <property type="entry name" value="SODIUM_POTASSIUM-TRANSPORTING ATPASE SUBUNIT GAMMA"/>
    <property type="match status" value="1"/>
</dbReference>
<keyword evidence="5" id="KW-0740">Sodium/potassium transport</keyword>
<evidence type="ECO:0000256" key="12">
    <source>
        <dbReference type="ARBA" id="ARBA00023201"/>
    </source>
</evidence>
<evidence type="ECO:0000256" key="13">
    <source>
        <dbReference type="ARBA" id="ARBA00034654"/>
    </source>
</evidence>
<dbReference type="InterPro" id="IPR000272">
    <property type="entry name" value="Ion-transport_regulator_FXYD"/>
</dbReference>
<evidence type="ECO:0000256" key="7">
    <source>
        <dbReference type="ARBA" id="ARBA00022958"/>
    </source>
</evidence>
<dbReference type="GO" id="GO:0043269">
    <property type="term" value="P:regulation of monoatomic ion transport"/>
    <property type="evidence" value="ECO:0007669"/>
    <property type="project" value="InterPro"/>
</dbReference>
<keyword evidence="15" id="KW-0732">Signal</keyword>
<evidence type="ECO:0000256" key="4">
    <source>
        <dbReference type="ARBA" id="ARBA00022538"/>
    </source>
</evidence>
<dbReference type="Proteomes" id="UP000694723">
    <property type="component" value="Unplaced"/>
</dbReference>
<keyword evidence="7" id="KW-0630">Potassium</keyword>
<keyword evidence="8 15" id="KW-1133">Transmembrane helix</keyword>
<evidence type="ECO:0000256" key="6">
    <source>
        <dbReference type="ARBA" id="ARBA00022692"/>
    </source>
</evidence>
<comment type="subcellular location">
    <subcellularLocation>
        <location evidence="1">Membrane</location>
        <topology evidence="1">Single-pass type III membrane protein</topology>
    </subcellularLocation>
</comment>
<evidence type="ECO:0000256" key="10">
    <source>
        <dbReference type="ARBA" id="ARBA00023065"/>
    </source>
</evidence>
<dbReference type="GO" id="GO:0016020">
    <property type="term" value="C:membrane"/>
    <property type="evidence" value="ECO:0007669"/>
    <property type="project" value="UniProtKB-SubCell"/>
</dbReference>
<dbReference type="GO" id="GO:0099106">
    <property type="term" value="F:ion channel regulator activity"/>
    <property type="evidence" value="ECO:0007669"/>
    <property type="project" value="InterPro"/>
</dbReference>
<evidence type="ECO:0000256" key="8">
    <source>
        <dbReference type="ARBA" id="ARBA00022989"/>
    </source>
</evidence>
<evidence type="ECO:0000256" key="5">
    <source>
        <dbReference type="ARBA" id="ARBA00022607"/>
    </source>
</evidence>
<comment type="subunit">
    <text evidence="14">Regulatory subunit of the sodium/potassium-transporting ATPase which is composed of a catalytic alpha subunit, an auxiliary non-catalytic beta subunit and an additional regulatory subunit.</text>
</comment>
<dbReference type="GO" id="GO:0006813">
    <property type="term" value="P:potassium ion transport"/>
    <property type="evidence" value="ECO:0007669"/>
    <property type="project" value="UniProtKB-KW"/>
</dbReference>
<comment type="function">
    <text evidence="13">May be involved in forming the receptor site for cardiac glycoside binding or may modulate the transport function of the sodium ATPase.</text>
</comment>
<keyword evidence="12" id="KW-0739">Sodium transport</keyword>
<evidence type="ECO:0000256" key="15">
    <source>
        <dbReference type="RuleBase" id="RU364131"/>
    </source>
</evidence>
<reference evidence="16" key="1">
    <citation type="submission" date="2025-08" db="UniProtKB">
        <authorList>
            <consortium name="Ensembl"/>
        </authorList>
    </citation>
    <scope>IDENTIFICATION</scope>
</reference>
<evidence type="ECO:0000313" key="16">
    <source>
        <dbReference type="Ensembl" id="ENSSSCP00060000836.1"/>
    </source>
</evidence>
<feature type="chain" id="PRO_5034526944" description="FXYD domain-containing ion transport regulator" evidence="15">
    <location>
        <begin position="28"/>
        <end position="221"/>
    </location>
</feature>
<dbReference type="Ensembl" id="ENSSSCT00060002607.1">
    <property type="protein sequence ID" value="ENSSSCP00060000836.1"/>
    <property type="gene ID" value="ENSSSCG00060002129.1"/>
</dbReference>
<dbReference type="CDD" id="cd20318">
    <property type="entry name" value="FXYD2"/>
    <property type="match status" value="1"/>
</dbReference>
<evidence type="ECO:0000256" key="9">
    <source>
        <dbReference type="ARBA" id="ARBA00023053"/>
    </source>
</evidence>
<evidence type="ECO:0000313" key="17">
    <source>
        <dbReference type="Proteomes" id="UP000694723"/>
    </source>
</evidence>
<evidence type="ECO:0000256" key="14">
    <source>
        <dbReference type="ARBA" id="ARBA00034793"/>
    </source>
</evidence>
<feature type="signal peptide" evidence="15">
    <location>
        <begin position="1"/>
        <end position="27"/>
    </location>
</feature>
<gene>
    <name evidence="16" type="primary">FXYD2</name>
</gene>
<sequence length="221" mass="23865">MPLSVSLHWYQPGGRWQAGALIPLALASALLAPGDLCKYPGPHGGCQLWHLSLPSPEVGECVKGQGPGWGLRFVCGALSSLFLRCPRRSESAPHSHVDPVDLGPARPQAGGPSFLLCLFLPVGLARAWSHEDTPSIPALGHQHLPTFLPLRTQPAAPAMDRWYLGGSPKGDVDPFYYDYETVRNGGLIFAALAFIVGLIIILSKRLRCGGKKHRPINEDEL</sequence>
<dbReference type="GO" id="GO:0006814">
    <property type="term" value="P:sodium ion transport"/>
    <property type="evidence" value="ECO:0007669"/>
    <property type="project" value="UniProtKB-KW"/>
</dbReference>
<keyword evidence="6 15" id="KW-0812">Transmembrane</keyword>
<dbReference type="Pfam" id="PF02038">
    <property type="entry name" value="ATP1G1_PLM_MAT8"/>
    <property type="match status" value="1"/>
</dbReference>
<accession>A0A8D1SHB9</accession>
<dbReference type="AlphaFoldDB" id="A0A8D1SHB9"/>
<proteinExistence type="inferred from homology"/>
<keyword evidence="11 15" id="KW-0472">Membrane</keyword>
<protein>
    <recommendedName>
        <fullName evidence="15">FXYD domain-containing ion transport regulator</fullName>
    </recommendedName>
</protein>
<dbReference type="Gene3D" id="1.20.5.780">
    <property type="entry name" value="Single helix bin"/>
    <property type="match status" value="1"/>
</dbReference>
<dbReference type="InterPro" id="IPR047297">
    <property type="entry name" value="FXYD_motif"/>
</dbReference>
<name>A0A8D1SHB9_PIG</name>
<comment type="similarity">
    <text evidence="2 15">Belongs to the FXYD family.</text>
</comment>
<evidence type="ECO:0000256" key="3">
    <source>
        <dbReference type="ARBA" id="ARBA00022448"/>
    </source>
</evidence>
<evidence type="ECO:0000256" key="2">
    <source>
        <dbReference type="ARBA" id="ARBA00005948"/>
    </source>
</evidence>
<dbReference type="PROSITE" id="PS01310">
    <property type="entry name" value="FXYD"/>
    <property type="match status" value="1"/>
</dbReference>
<dbReference type="InterPro" id="IPR047282">
    <property type="entry name" value="ATNG"/>
</dbReference>
<keyword evidence="9" id="KW-0915">Sodium</keyword>
<keyword evidence="10 15" id="KW-0406">Ion transport</keyword>
<keyword evidence="3 15" id="KW-0813">Transport</keyword>